<name>A0A9P1R5X7_PSEAI</name>
<feature type="region of interest" description="Disordered" evidence="1">
    <location>
        <begin position="1"/>
        <end position="31"/>
    </location>
</feature>
<proteinExistence type="predicted"/>
<dbReference type="EMBL" id="CVVU01000219">
    <property type="protein sequence ID" value="CRP39330.1"/>
    <property type="molecule type" value="Genomic_DNA"/>
</dbReference>
<dbReference type="RefSeq" id="WP_003159482.1">
    <property type="nucleotide sequence ID" value="NZ_CBCSJI010000002.1"/>
</dbReference>
<protein>
    <submittedName>
        <fullName evidence="2">Uncharacterized protein</fullName>
    </submittedName>
</protein>
<dbReference type="AlphaFoldDB" id="A0A9P1R5X7"/>
<feature type="compositionally biased region" description="Basic and acidic residues" evidence="1">
    <location>
        <begin position="55"/>
        <end position="68"/>
    </location>
</feature>
<organism evidence="2 3">
    <name type="scientific">Pseudomonas aeruginosa</name>
    <dbReference type="NCBI Taxonomy" id="287"/>
    <lineage>
        <taxon>Bacteria</taxon>
        <taxon>Pseudomonadati</taxon>
        <taxon>Pseudomonadota</taxon>
        <taxon>Gammaproteobacteria</taxon>
        <taxon>Pseudomonadales</taxon>
        <taxon>Pseudomonadaceae</taxon>
        <taxon>Pseudomonas</taxon>
    </lineage>
</organism>
<evidence type="ECO:0000256" key="1">
    <source>
        <dbReference type="SAM" id="MobiDB-lite"/>
    </source>
</evidence>
<evidence type="ECO:0000313" key="2">
    <source>
        <dbReference type="EMBL" id="CRP39330.1"/>
    </source>
</evidence>
<comment type="caution">
    <text evidence="2">The sequence shown here is derived from an EMBL/GenBank/DDBJ whole genome shotgun (WGS) entry which is preliminary data.</text>
</comment>
<sequence length="140" mass="15296">MALSDERRGIGARNEAIRRAGGQRVEAERRGDQGLTAALNRLIEPERQARALRKIDPRGALDAKRGRADYNPAGKQLGGGGGIASPLIEEDAAQREYYELQTIPTSDGLAWLRYRSVKKIVMTDASGAEVVMEYANDVSQ</sequence>
<evidence type="ECO:0000313" key="3">
    <source>
        <dbReference type="Proteomes" id="UP000045039"/>
    </source>
</evidence>
<reference evidence="3" key="1">
    <citation type="submission" date="2015-06" db="EMBL/GenBank/DDBJ databases">
        <authorList>
            <person name="Radhakrishnan Rajesh"/>
            <person name="Underwood Anthony"/>
            <person name="Al-Shahib Ali"/>
        </authorList>
    </citation>
    <scope>NUCLEOTIDE SEQUENCE [LARGE SCALE GENOMIC DNA]</scope>
    <source>
        <strain evidence="3">P19_London_7_VIM_2_05_10</strain>
    </source>
</reference>
<accession>A0A9P1R5X7</accession>
<dbReference type="Proteomes" id="UP000045039">
    <property type="component" value="Unassembled WGS sequence"/>
</dbReference>
<gene>
    <name evidence="2" type="ORF">PAERUG_P19_London_7_VIM_2_05_10_04320</name>
</gene>
<feature type="region of interest" description="Disordered" evidence="1">
    <location>
        <begin position="55"/>
        <end position="82"/>
    </location>
</feature>